<gene>
    <name evidence="2" type="ORF">ACFOKJ_15350</name>
</gene>
<dbReference type="SUPFAM" id="SSF54060">
    <property type="entry name" value="His-Me finger endonucleases"/>
    <property type="match status" value="1"/>
</dbReference>
<evidence type="ECO:0000259" key="1">
    <source>
        <dbReference type="Pfam" id="PF13930"/>
    </source>
</evidence>
<protein>
    <submittedName>
        <fullName evidence="2">DNA/RNA non-specific endonuclease</fullName>
    </submittedName>
</protein>
<feature type="domain" description="Type VII secretion system protein EssD-like" evidence="1">
    <location>
        <begin position="4"/>
        <end position="120"/>
    </location>
</feature>
<accession>A0ABV7TXP6</accession>
<dbReference type="GO" id="GO:0004519">
    <property type="term" value="F:endonuclease activity"/>
    <property type="evidence" value="ECO:0007669"/>
    <property type="project" value="UniProtKB-KW"/>
</dbReference>
<dbReference type="Proteomes" id="UP001595636">
    <property type="component" value="Unassembled WGS sequence"/>
</dbReference>
<dbReference type="Gene3D" id="3.40.570.10">
    <property type="entry name" value="Extracellular Endonuclease, subunit A"/>
    <property type="match status" value="1"/>
</dbReference>
<organism evidence="2 3">
    <name type="scientific">Vogesella amnigena</name>
    <dbReference type="NCBI Taxonomy" id="1507449"/>
    <lineage>
        <taxon>Bacteria</taxon>
        <taxon>Pseudomonadati</taxon>
        <taxon>Pseudomonadota</taxon>
        <taxon>Betaproteobacteria</taxon>
        <taxon>Neisseriales</taxon>
        <taxon>Chromobacteriaceae</taxon>
        <taxon>Vogesella</taxon>
    </lineage>
</organism>
<comment type="caution">
    <text evidence="2">The sequence shown here is derived from an EMBL/GenBank/DDBJ whole genome shotgun (WGS) entry which is preliminary data.</text>
</comment>
<dbReference type="InterPro" id="IPR044929">
    <property type="entry name" value="DNA/RNA_non-sp_Endonuclease_sf"/>
</dbReference>
<sequence length="130" mass="13939">MLDNGHAYITDTAGRVKSVEGELSLNKMDRNGYQQCVAGKCGEAGDDGGHLIASSLGGAGDRVNLVPQASMLNRGAWKAMENELRQALKEGKTVSVKIDVGYPTGGGLRPSEFYVEANINGSIKRYPFYQ</sequence>
<keyword evidence="2" id="KW-0378">Hydrolase</keyword>
<keyword evidence="2" id="KW-0255">Endonuclease</keyword>
<keyword evidence="2" id="KW-0540">Nuclease</keyword>
<keyword evidence="3" id="KW-1185">Reference proteome</keyword>
<proteinExistence type="predicted"/>
<dbReference type="InterPro" id="IPR044927">
    <property type="entry name" value="Endonuclea_NS_2"/>
</dbReference>
<evidence type="ECO:0000313" key="2">
    <source>
        <dbReference type="EMBL" id="MFC3627494.1"/>
    </source>
</evidence>
<dbReference type="InterPro" id="IPR044925">
    <property type="entry name" value="His-Me_finger_sf"/>
</dbReference>
<dbReference type="RefSeq" id="WP_390281189.1">
    <property type="nucleotide sequence ID" value="NZ_JBHRYH010000045.1"/>
</dbReference>
<name>A0ABV7TXP6_9NEIS</name>
<dbReference type="Pfam" id="PF13930">
    <property type="entry name" value="Endonuclea_NS_2"/>
    <property type="match status" value="1"/>
</dbReference>
<dbReference type="EMBL" id="JBHRYH010000045">
    <property type="protein sequence ID" value="MFC3627494.1"/>
    <property type="molecule type" value="Genomic_DNA"/>
</dbReference>
<reference evidence="3" key="1">
    <citation type="journal article" date="2019" name="Int. J. Syst. Evol. Microbiol.">
        <title>The Global Catalogue of Microorganisms (GCM) 10K type strain sequencing project: providing services to taxonomists for standard genome sequencing and annotation.</title>
        <authorList>
            <consortium name="The Broad Institute Genomics Platform"/>
            <consortium name="The Broad Institute Genome Sequencing Center for Infectious Disease"/>
            <person name="Wu L."/>
            <person name="Ma J."/>
        </authorList>
    </citation>
    <scope>NUCLEOTIDE SEQUENCE [LARGE SCALE GENOMIC DNA]</scope>
    <source>
        <strain evidence="3">KCTC 42195</strain>
    </source>
</reference>
<evidence type="ECO:0000313" key="3">
    <source>
        <dbReference type="Proteomes" id="UP001595636"/>
    </source>
</evidence>